<dbReference type="AlphaFoldDB" id="A0A2U2XBD7"/>
<evidence type="ECO:0000256" key="2">
    <source>
        <dbReference type="SAM" id="SignalP"/>
    </source>
</evidence>
<feature type="chain" id="PRO_5015409534" description="Secretion system C-terminal sorting domain-containing protein" evidence="2">
    <location>
        <begin position="25"/>
        <end position="163"/>
    </location>
</feature>
<proteinExistence type="predicted"/>
<name>A0A2U2XBD7_9FLAO</name>
<feature type="signal peptide" evidence="2">
    <location>
        <begin position="1"/>
        <end position="24"/>
    </location>
</feature>
<reference evidence="4 5" key="2">
    <citation type="submission" date="2018-05" db="EMBL/GenBank/DDBJ databases">
        <authorList>
            <person name="Lanie J.A."/>
            <person name="Ng W.-L."/>
            <person name="Kazmierczak K.M."/>
            <person name="Andrzejewski T.M."/>
            <person name="Davidsen T.M."/>
            <person name="Wayne K.J."/>
            <person name="Tettelin H."/>
            <person name="Glass J.I."/>
            <person name="Rusch D."/>
            <person name="Podicherti R."/>
            <person name="Tsui H.-C.T."/>
            <person name="Winkler M.E."/>
        </authorList>
    </citation>
    <scope>NUCLEOTIDE SEQUENCE [LARGE SCALE GENOMIC DNA]</scope>
    <source>
        <strain evidence="4 5">C305</strain>
    </source>
</reference>
<feature type="domain" description="Secretion system C-terminal sorting" evidence="3">
    <location>
        <begin position="87"/>
        <end position="156"/>
    </location>
</feature>
<keyword evidence="5" id="KW-1185">Reference proteome</keyword>
<dbReference type="Proteomes" id="UP000245370">
    <property type="component" value="Unassembled WGS sequence"/>
</dbReference>
<evidence type="ECO:0000313" key="5">
    <source>
        <dbReference type="Proteomes" id="UP000245370"/>
    </source>
</evidence>
<dbReference type="NCBIfam" id="TIGR04183">
    <property type="entry name" value="Por_Secre_tail"/>
    <property type="match status" value="1"/>
</dbReference>
<comment type="caution">
    <text evidence="4">The sequence shown here is derived from an EMBL/GenBank/DDBJ whole genome shotgun (WGS) entry which is preliminary data.</text>
</comment>
<protein>
    <recommendedName>
        <fullName evidence="3">Secretion system C-terminal sorting domain-containing protein</fullName>
    </recommendedName>
</protein>
<dbReference type="OrthoDB" id="657352at2"/>
<evidence type="ECO:0000256" key="1">
    <source>
        <dbReference type="ARBA" id="ARBA00022729"/>
    </source>
</evidence>
<organism evidence="4 5">
    <name type="scientific">Brumimicrobium oceani</name>
    <dbReference type="NCBI Taxonomy" id="2100725"/>
    <lineage>
        <taxon>Bacteria</taxon>
        <taxon>Pseudomonadati</taxon>
        <taxon>Bacteroidota</taxon>
        <taxon>Flavobacteriia</taxon>
        <taxon>Flavobacteriales</taxon>
        <taxon>Crocinitomicaceae</taxon>
        <taxon>Brumimicrobium</taxon>
    </lineage>
</organism>
<evidence type="ECO:0000259" key="3">
    <source>
        <dbReference type="Pfam" id="PF18962"/>
    </source>
</evidence>
<sequence length="163" mass="17454">MTKNKSRPIVLLVAGLLWAGLTQAQESANASGGDATGSGGTVAYSVGQVVYTSNTGSSGSVAQGVQHAYEIFTVGIKETALNISLSVFPNPTTENLTLQISDYNNEKLSYQLFDMQGKQLSNGQIVAQQTQIDMNSLPTATYFIIVLNQENKNVQSFKVIKTQ</sequence>
<dbReference type="EMBL" id="QFRJ01000008">
    <property type="protein sequence ID" value="PWH85070.1"/>
    <property type="molecule type" value="Genomic_DNA"/>
</dbReference>
<dbReference type="InterPro" id="IPR026444">
    <property type="entry name" value="Secre_tail"/>
</dbReference>
<reference evidence="4 5" key="1">
    <citation type="submission" date="2018-05" db="EMBL/GenBank/DDBJ databases">
        <title>Brumimicrobium oceani sp. nov., isolated from coastal sediment.</title>
        <authorList>
            <person name="Kou Y."/>
        </authorList>
    </citation>
    <scope>NUCLEOTIDE SEQUENCE [LARGE SCALE GENOMIC DNA]</scope>
    <source>
        <strain evidence="4 5">C305</strain>
    </source>
</reference>
<dbReference type="RefSeq" id="WP_109359771.1">
    <property type="nucleotide sequence ID" value="NZ_QFRJ01000008.1"/>
</dbReference>
<keyword evidence="1 2" id="KW-0732">Signal</keyword>
<evidence type="ECO:0000313" key="4">
    <source>
        <dbReference type="EMBL" id="PWH85070.1"/>
    </source>
</evidence>
<accession>A0A2U2XBD7</accession>
<dbReference type="Pfam" id="PF18962">
    <property type="entry name" value="Por_Secre_tail"/>
    <property type="match status" value="1"/>
</dbReference>
<gene>
    <name evidence="4" type="ORF">DIT68_10540</name>
</gene>